<gene>
    <name evidence="1" type="ORF">GETHLI_09380</name>
</gene>
<dbReference type="InterPro" id="IPR003737">
    <property type="entry name" value="GlcNAc_PI_deacetylase-related"/>
</dbReference>
<dbReference type="InterPro" id="IPR023842">
    <property type="entry name" value="Bacillithiol_biosynth_BshB1"/>
</dbReference>
<sequence length="246" mass="27060">MRLASGSPASEPQGLDLLAVGAHPDDVEVHVGGLLALASDRGLKAAILDLTEGELGTRGTADTRRGEALEAARILGVPRHQLSLPDGRFTEAEDQRLCLMIEIRRLRPKVMILPAPDDRHPDHRRAHRLCIEAAYYAGLRNYPCEGNPWRPEALAWVGGENPGVPDLLVDVSTVWERRMAAFDAFGSQFSKDASQPVTRIAHPAFRRGVEGRAMHWGSQLMCDWAEALWCAKPVPRALMDLLARLS</sequence>
<dbReference type="PANTHER" id="PTHR12993:SF30">
    <property type="entry name" value="N-ACETYL-ALPHA-D-GLUCOSAMINYL L-MALATE DEACETYLASE 1"/>
    <property type="match status" value="1"/>
</dbReference>
<protein>
    <submittedName>
        <fullName evidence="1">Bacillithiol biosynthesis deacetylase BshB1</fullName>
    </submittedName>
</protein>
<evidence type="ECO:0000313" key="1">
    <source>
        <dbReference type="EMBL" id="GLH72436.1"/>
    </source>
</evidence>
<organism evidence="1 2">
    <name type="scientific">Geothrix limicola</name>
    <dbReference type="NCBI Taxonomy" id="2927978"/>
    <lineage>
        <taxon>Bacteria</taxon>
        <taxon>Pseudomonadati</taxon>
        <taxon>Acidobacteriota</taxon>
        <taxon>Holophagae</taxon>
        <taxon>Holophagales</taxon>
        <taxon>Holophagaceae</taxon>
        <taxon>Geothrix</taxon>
    </lineage>
</organism>
<proteinExistence type="predicted"/>
<name>A0ABQ5QD87_9BACT</name>
<dbReference type="Gene3D" id="3.40.50.10320">
    <property type="entry name" value="LmbE-like"/>
    <property type="match status" value="1"/>
</dbReference>
<dbReference type="InterPro" id="IPR024078">
    <property type="entry name" value="LmbE-like_dom_sf"/>
</dbReference>
<dbReference type="RefSeq" id="WP_285571017.1">
    <property type="nucleotide sequence ID" value="NZ_BSDE01000001.1"/>
</dbReference>
<dbReference type="Proteomes" id="UP001165069">
    <property type="component" value="Unassembled WGS sequence"/>
</dbReference>
<dbReference type="EMBL" id="BSDE01000001">
    <property type="protein sequence ID" value="GLH72436.1"/>
    <property type="molecule type" value="Genomic_DNA"/>
</dbReference>
<keyword evidence="2" id="KW-1185">Reference proteome</keyword>
<reference evidence="1 2" key="1">
    <citation type="journal article" date="2023" name="Antonie Van Leeuwenhoek">
        <title>Mesoterricola silvestris gen. nov., sp. nov., Mesoterricola sediminis sp. nov., Geothrix oryzae sp. nov., Geothrix edaphica sp. nov., Geothrix rubra sp. nov., and Geothrix limicola sp. nov., six novel members of Acidobacteriota isolated from soils.</title>
        <authorList>
            <person name="Itoh H."/>
            <person name="Sugisawa Y."/>
            <person name="Mise K."/>
            <person name="Xu Z."/>
            <person name="Kuniyasu M."/>
            <person name="Ushijima N."/>
            <person name="Kawano K."/>
            <person name="Kobayashi E."/>
            <person name="Shiratori Y."/>
            <person name="Masuda Y."/>
            <person name="Senoo K."/>
        </authorList>
    </citation>
    <scope>NUCLEOTIDE SEQUENCE [LARGE SCALE GENOMIC DNA]</scope>
    <source>
        <strain evidence="1 2">Red804</strain>
    </source>
</reference>
<evidence type="ECO:0000313" key="2">
    <source>
        <dbReference type="Proteomes" id="UP001165069"/>
    </source>
</evidence>
<dbReference type="SUPFAM" id="SSF102588">
    <property type="entry name" value="LmbE-like"/>
    <property type="match status" value="1"/>
</dbReference>
<dbReference type="PANTHER" id="PTHR12993">
    <property type="entry name" value="N-ACETYLGLUCOSAMINYL-PHOSPHATIDYLINOSITOL DE-N-ACETYLASE-RELATED"/>
    <property type="match status" value="1"/>
</dbReference>
<comment type="caution">
    <text evidence="1">The sequence shown here is derived from an EMBL/GenBank/DDBJ whole genome shotgun (WGS) entry which is preliminary data.</text>
</comment>
<dbReference type="Pfam" id="PF02585">
    <property type="entry name" value="PIG-L"/>
    <property type="match status" value="1"/>
</dbReference>
<accession>A0ABQ5QD87</accession>
<dbReference type="NCBIfam" id="TIGR04001">
    <property type="entry name" value="thiol_BshB1"/>
    <property type="match status" value="1"/>
</dbReference>